<accession>A0AAV3ZIV2</accession>
<gene>
    <name evidence="2" type="ORF">PoB_002175700</name>
</gene>
<dbReference type="EMBL" id="BLXT01002485">
    <property type="protein sequence ID" value="GFN95251.1"/>
    <property type="molecule type" value="Genomic_DNA"/>
</dbReference>
<keyword evidence="3" id="KW-1185">Reference proteome</keyword>
<organism evidence="2 3">
    <name type="scientific">Plakobranchus ocellatus</name>
    <dbReference type="NCBI Taxonomy" id="259542"/>
    <lineage>
        <taxon>Eukaryota</taxon>
        <taxon>Metazoa</taxon>
        <taxon>Spiralia</taxon>
        <taxon>Lophotrochozoa</taxon>
        <taxon>Mollusca</taxon>
        <taxon>Gastropoda</taxon>
        <taxon>Heterobranchia</taxon>
        <taxon>Euthyneura</taxon>
        <taxon>Panpulmonata</taxon>
        <taxon>Sacoglossa</taxon>
        <taxon>Placobranchoidea</taxon>
        <taxon>Plakobranchidae</taxon>
        <taxon>Plakobranchus</taxon>
    </lineage>
</organism>
<evidence type="ECO:0000256" key="1">
    <source>
        <dbReference type="SAM" id="Phobius"/>
    </source>
</evidence>
<keyword evidence="1" id="KW-0472">Membrane</keyword>
<feature type="transmembrane region" description="Helical" evidence="1">
    <location>
        <begin position="12"/>
        <end position="34"/>
    </location>
</feature>
<reference evidence="2 3" key="1">
    <citation type="journal article" date="2021" name="Elife">
        <title>Chloroplast acquisition without the gene transfer in kleptoplastic sea slugs, Plakobranchus ocellatus.</title>
        <authorList>
            <person name="Maeda T."/>
            <person name="Takahashi S."/>
            <person name="Yoshida T."/>
            <person name="Shimamura S."/>
            <person name="Takaki Y."/>
            <person name="Nagai Y."/>
            <person name="Toyoda A."/>
            <person name="Suzuki Y."/>
            <person name="Arimoto A."/>
            <person name="Ishii H."/>
            <person name="Satoh N."/>
            <person name="Nishiyama T."/>
            <person name="Hasebe M."/>
            <person name="Maruyama T."/>
            <person name="Minagawa J."/>
            <person name="Obokata J."/>
            <person name="Shigenobu S."/>
        </authorList>
    </citation>
    <scope>NUCLEOTIDE SEQUENCE [LARGE SCALE GENOMIC DNA]</scope>
</reference>
<keyword evidence="1" id="KW-1133">Transmembrane helix</keyword>
<dbReference type="AlphaFoldDB" id="A0AAV3ZIV2"/>
<dbReference type="Proteomes" id="UP000735302">
    <property type="component" value="Unassembled WGS sequence"/>
</dbReference>
<evidence type="ECO:0000313" key="3">
    <source>
        <dbReference type="Proteomes" id="UP000735302"/>
    </source>
</evidence>
<comment type="caution">
    <text evidence="2">The sequence shown here is derived from an EMBL/GenBank/DDBJ whole genome shotgun (WGS) entry which is preliminary data.</text>
</comment>
<sequence>MSRQKYYTNVNYILIVISGVVAGVLVLAVAFLALRESRICCRLFTHILPGCLHNGRGKRKIIRVMPKEDDSVCGDEQIQERNKSPD</sequence>
<protein>
    <submittedName>
        <fullName evidence="2">Uncharacterized protein</fullName>
    </submittedName>
</protein>
<name>A0AAV3ZIV2_9GAST</name>
<evidence type="ECO:0000313" key="2">
    <source>
        <dbReference type="EMBL" id="GFN95251.1"/>
    </source>
</evidence>
<keyword evidence="1" id="KW-0812">Transmembrane</keyword>
<proteinExistence type="predicted"/>